<evidence type="ECO:0000313" key="1">
    <source>
        <dbReference type="EMBL" id="AWY42304.1"/>
    </source>
</evidence>
<dbReference type="OrthoDB" id="1495469at2"/>
<reference evidence="1 2" key="1">
    <citation type="submission" date="2018-05" db="EMBL/GenBank/DDBJ databases">
        <title>Whole genome sequence of Pseudomonas putida JBC17.</title>
        <authorList>
            <person name="Lee Y.H."/>
            <person name="David K."/>
        </authorList>
    </citation>
    <scope>NUCLEOTIDE SEQUENCE [LARGE SCALE GENOMIC DNA]</scope>
    <source>
        <strain evidence="1 2">JBC17</strain>
    </source>
</reference>
<dbReference type="EMBL" id="CP029693">
    <property type="protein sequence ID" value="AWY42304.1"/>
    <property type="molecule type" value="Genomic_DNA"/>
</dbReference>
<accession>A0A2Z4RQR1</accession>
<dbReference type="PANTHER" id="PTHR48219">
    <property type="entry name" value="VACUOLAR PROTEIN SORTING-ASSOCIATED PROTEIN 62-RELATED"/>
    <property type="match status" value="1"/>
</dbReference>
<dbReference type="AlphaFoldDB" id="A0A2Z4RQR1"/>
<dbReference type="InterPro" id="IPR009291">
    <property type="entry name" value="Vps62"/>
</dbReference>
<name>A0A2Z4RQR1_PSEPU</name>
<organism evidence="1 2">
    <name type="scientific">Pseudomonas putida</name>
    <name type="common">Arthrobacter siderocapsulatus</name>
    <dbReference type="NCBI Taxonomy" id="303"/>
    <lineage>
        <taxon>Bacteria</taxon>
        <taxon>Pseudomonadati</taxon>
        <taxon>Pseudomonadota</taxon>
        <taxon>Gammaproteobacteria</taxon>
        <taxon>Pseudomonadales</taxon>
        <taxon>Pseudomonadaceae</taxon>
        <taxon>Pseudomonas</taxon>
    </lineage>
</organism>
<dbReference type="RefSeq" id="WP_110965893.1">
    <property type="nucleotide sequence ID" value="NZ_CP029693.1"/>
</dbReference>
<dbReference type="PANTHER" id="PTHR48219:SF2">
    <property type="entry name" value="VACUOLAR PROTEIN SORTING-ASSOCIATED PROTEIN 62"/>
    <property type="match status" value="1"/>
</dbReference>
<gene>
    <name evidence="1" type="ORF">DKY63_21320</name>
</gene>
<dbReference type="Pfam" id="PF06101">
    <property type="entry name" value="Vps62"/>
    <property type="match status" value="1"/>
</dbReference>
<sequence length="446" mass="48843">MQTSENAASPIAQRAPIQLGNLLINFTTEFHRIWDSKGSNSKPGSFWRPTPAPDTLPGYFPLGDFVTPGFDNINGNTVVAVVCEGPAEDGDTSKGKALSAPEDFERVWKDLRSRADADCTIWRPIPPAGYVALGMVCSNGRDKPLLNTVRCVREDLVVASSVSNRIWSDSGSGASQDFSAWGIEPPSAEAGEIYFSPGTFIGVNSHDRPAANTVAYSLRMQIPLQVARTPEPPALSGHESPTAEEMATITQTVHLPWFAVIDLNLTQLEQFQTSPFYRLERSDRYVLVGHGHNTGTIGQTFKWTAPRVQRIESLEGFTDATTIRVASEWPLYVSNPMSLHVLLSSAIRFSAKLSKAFTHTENSHIGWTTSAAVEVITRIAKKTSLAAYVIESDYKLLREDGTQVANDVLYTDIDSLYLTEYPAETDCNVLTSMQQVVEPVVTDTAP</sequence>
<proteinExistence type="predicted"/>
<evidence type="ECO:0000313" key="2">
    <source>
        <dbReference type="Proteomes" id="UP000250299"/>
    </source>
</evidence>
<protein>
    <submittedName>
        <fullName evidence="1">DUF946 domain-containing protein</fullName>
    </submittedName>
</protein>
<dbReference type="Proteomes" id="UP000250299">
    <property type="component" value="Chromosome"/>
</dbReference>